<dbReference type="Gene3D" id="1.10.3120.10">
    <property type="entry name" value="Trigger factor, C-terminal domain"/>
    <property type="match status" value="1"/>
</dbReference>
<dbReference type="HAMAP" id="MF_00303">
    <property type="entry name" value="Trigger_factor_Tig"/>
    <property type="match status" value="1"/>
</dbReference>
<dbReference type="InterPro" id="IPR046357">
    <property type="entry name" value="PPIase_dom_sf"/>
</dbReference>
<feature type="domain" description="PPIase FKBP-type" evidence="15">
    <location>
        <begin position="162"/>
        <end position="244"/>
    </location>
</feature>
<keyword evidence="9 12" id="KW-0131">Cell cycle</keyword>
<dbReference type="NCBIfam" id="TIGR00115">
    <property type="entry name" value="tig"/>
    <property type="match status" value="1"/>
</dbReference>
<evidence type="ECO:0000256" key="14">
    <source>
        <dbReference type="RuleBase" id="RU003914"/>
    </source>
</evidence>
<keyword evidence="8 12" id="KW-0413">Isomerase</keyword>
<keyword evidence="12" id="KW-0963">Cytoplasm</keyword>
<dbReference type="PROSITE" id="PS50059">
    <property type="entry name" value="FKBP_PPIASE"/>
    <property type="match status" value="1"/>
</dbReference>
<evidence type="ECO:0000256" key="10">
    <source>
        <dbReference type="ARBA" id="ARBA00024849"/>
    </source>
</evidence>
<dbReference type="EMBL" id="FOIN01000018">
    <property type="protein sequence ID" value="SET55793.1"/>
    <property type="molecule type" value="Genomic_DNA"/>
</dbReference>
<accession>A0A1I0FCD0</accession>
<dbReference type="OrthoDB" id="9767721at2"/>
<evidence type="ECO:0000256" key="13">
    <source>
        <dbReference type="PROSITE-ProRule" id="PRU00277"/>
    </source>
</evidence>
<dbReference type="InterPro" id="IPR001179">
    <property type="entry name" value="PPIase_FKBP_dom"/>
</dbReference>
<comment type="subcellular location">
    <subcellularLocation>
        <location evidence="12">Cytoplasm</location>
    </subcellularLocation>
    <text evidence="12">About half TF is bound to the ribosome near the polypeptide exit tunnel while the other half is free in the cytoplasm.</text>
</comment>
<dbReference type="InterPro" id="IPR027304">
    <property type="entry name" value="Trigger_fact/SurA_dom_sf"/>
</dbReference>
<dbReference type="InterPro" id="IPR005215">
    <property type="entry name" value="Trig_fac"/>
</dbReference>
<evidence type="ECO:0000256" key="5">
    <source>
        <dbReference type="ARBA" id="ARBA00022618"/>
    </source>
</evidence>
<comment type="similarity">
    <text evidence="2 12 14">Belongs to the FKBP-type PPIase family. Tig subfamily.</text>
</comment>
<keyword evidence="17" id="KW-1185">Reference proteome</keyword>
<dbReference type="InterPro" id="IPR008880">
    <property type="entry name" value="Trigger_fac_C"/>
</dbReference>
<name>A0A1I0FCD0_9FIRM</name>
<dbReference type="Pfam" id="PF00254">
    <property type="entry name" value="FKBP_C"/>
    <property type="match status" value="1"/>
</dbReference>
<organism evidence="16 17">
    <name type="scientific">Thomasclavelia cocleata</name>
    <dbReference type="NCBI Taxonomy" id="69824"/>
    <lineage>
        <taxon>Bacteria</taxon>
        <taxon>Bacillati</taxon>
        <taxon>Bacillota</taxon>
        <taxon>Erysipelotrichia</taxon>
        <taxon>Erysipelotrichales</taxon>
        <taxon>Coprobacillaceae</taxon>
        <taxon>Thomasclavelia</taxon>
    </lineage>
</organism>
<evidence type="ECO:0000256" key="8">
    <source>
        <dbReference type="ARBA" id="ARBA00023235"/>
    </source>
</evidence>
<dbReference type="SUPFAM" id="SSF54534">
    <property type="entry name" value="FKBP-like"/>
    <property type="match status" value="1"/>
</dbReference>
<dbReference type="InterPro" id="IPR037041">
    <property type="entry name" value="Trigger_fac_C_sf"/>
</dbReference>
<keyword evidence="5 12" id="KW-0132">Cell division</keyword>
<dbReference type="Pfam" id="PF05698">
    <property type="entry name" value="Trigger_C"/>
    <property type="match status" value="1"/>
</dbReference>
<evidence type="ECO:0000256" key="1">
    <source>
        <dbReference type="ARBA" id="ARBA00000971"/>
    </source>
</evidence>
<evidence type="ECO:0000256" key="4">
    <source>
        <dbReference type="ARBA" id="ARBA00016902"/>
    </source>
</evidence>
<dbReference type="GO" id="GO:0005737">
    <property type="term" value="C:cytoplasm"/>
    <property type="evidence" value="ECO:0007669"/>
    <property type="project" value="UniProtKB-SubCell"/>
</dbReference>
<comment type="catalytic activity">
    <reaction evidence="1 12 13">
        <text>[protein]-peptidylproline (omega=180) = [protein]-peptidylproline (omega=0)</text>
        <dbReference type="Rhea" id="RHEA:16237"/>
        <dbReference type="Rhea" id="RHEA-COMP:10747"/>
        <dbReference type="Rhea" id="RHEA-COMP:10748"/>
        <dbReference type="ChEBI" id="CHEBI:83833"/>
        <dbReference type="ChEBI" id="CHEBI:83834"/>
        <dbReference type="EC" id="5.2.1.8"/>
    </reaction>
</comment>
<dbReference type="EC" id="5.2.1.8" evidence="3 12"/>
<evidence type="ECO:0000259" key="15">
    <source>
        <dbReference type="PROSITE" id="PS50059"/>
    </source>
</evidence>
<dbReference type="AlphaFoldDB" id="A0A1I0FCD0"/>
<gene>
    <name evidence="12" type="primary">tig</name>
    <name evidence="16" type="ORF">SAMN04489758_11827</name>
</gene>
<dbReference type="GO" id="GO:0015031">
    <property type="term" value="P:protein transport"/>
    <property type="evidence" value="ECO:0007669"/>
    <property type="project" value="UniProtKB-UniRule"/>
</dbReference>
<evidence type="ECO:0000256" key="9">
    <source>
        <dbReference type="ARBA" id="ARBA00023306"/>
    </source>
</evidence>
<dbReference type="InterPro" id="IPR008881">
    <property type="entry name" value="Trigger_fac_ribosome-bd_bac"/>
</dbReference>
<comment type="domain">
    <text evidence="12">Consists of 3 domains; the N-terminus binds the ribosome, the middle domain has PPIase activity, while the C-terminus has intrinsic chaperone activity on its own.</text>
</comment>
<dbReference type="Pfam" id="PF05697">
    <property type="entry name" value="Trigger_N"/>
    <property type="match status" value="1"/>
</dbReference>
<keyword evidence="7 12" id="KW-0143">Chaperone</keyword>
<dbReference type="FunFam" id="3.10.50.40:FF:000001">
    <property type="entry name" value="Trigger factor"/>
    <property type="match status" value="1"/>
</dbReference>
<dbReference type="PIRSF" id="PIRSF003095">
    <property type="entry name" value="Trigger_factor"/>
    <property type="match status" value="1"/>
</dbReference>
<evidence type="ECO:0000256" key="12">
    <source>
        <dbReference type="HAMAP-Rule" id="MF_00303"/>
    </source>
</evidence>
<dbReference type="Gene3D" id="3.10.50.40">
    <property type="match status" value="1"/>
</dbReference>
<dbReference type="SUPFAM" id="SSF109998">
    <property type="entry name" value="Triger factor/SurA peptide-binding domain-like"/>
    <property type="match status" value="1"/>
</dbReference>
<proteinExistence type="inferred from homology"/>
<dbReference type="GO" id="GO:0051301">
    <property type="term" value="P:cell division"/>
    <property type="evidence" value="ECO:0007669"/>
    <property type="project" value="UniProtKB-KW"/>
</dbReference>
<dbReference type="GeneID" id="78288573"/>
<dbReference type="RefSeq" id="WP_092354200.1">
    <property type="nucleotide sequence ID" value="NZ_FOIN01000018.1"/>
</dbReference>
<comment type="function">
    <text evidence="10 12">Involved in protein export. Acts as a chaperone by maintaining the newly synthesized protein in an open conformation. Functions as a peptidyl-prolyl cis-trans isomerase.</text>
</comment>
<evidence type="ECO:0000256" key="6">
    <source>
        <dbReference type="ARBA" id="ARBA00023110"/>
    </source>
</evidence>
<dbReference type="GO" id="GO:0006457">
    <property type="term" value="P:protein folding"/>
    <property type="evidence" value="ECO:0007669"/>
    <property type="project" value="UniProtKB-UniRule"/>
</dbReference>
<dbReference type="Proteomes" id="UP000198558">
    <property type="component" value="Unassembled WGS sequence"/>
</dbReference>
<protein>
    <recommendedName>
        <fullName evidence="4 12">Trigger factor</fullName>
        <shortName evidence="12">TF</shortName>
        <ecNumber evidence="3 12">5.2.1.8</ecNumber>
    </recommendedName>
    <alternativeName>
        <fullName evidence="11 12">PPIase</fullName>
    </alternativeName>
</protein>
<dbReference type="SUPFAM" id="SSF102735">
    <property type="entry name" value="Trigger factor ribosome-binding domain"/>
    <property type="match status" value="1"/>
</dbReference>
<evidence type="ECO:0000313" key="17">
    <source>
        <dbReference type="Proteomes" id="UP000198558"/>
    </source>
</evidence>
<dbReference type="Gene3D" id="3.30.70.1050">
    <property type="entry name" value="Trigger factor ribosome-binding domain"/>
    <property type="match status" value="1"/>
</dbReference>
<evidence type="ECO:0000313" key="16">
    <source>
        <dbReference type="EMBL" id="SET55793.1"/>
    </source>
</evidence>
<evidence type="ECO:0000256" key="7">
    <source>
        <dbReference type="ARBA" id="ARBA00023186"/>
    </source>
</evidence>
<dbReference type="GO" id="GO:0003755">
    <property type="term" value="F:peptidyl-prolyl cis-trans isomerase activity"/>
    <property type="evidence" value="ECO:0007669"/>
    <property type="project" value="UniProtKB-UniRule"/>
</dbReference>
<keyword evidence="6 12" id="KW-0697">Rotamase</keyword>
<dbReference type="InterPro" id="IPR036611">
    <property type="entry name" value="Trigger_fac_ribosome-bd_sf"/>
</dbReference>
<evidence type="ECO:0000256" key="2">
    <source>
        <dbReference type="ARBA" id="ARBA00005464"/>
    </source>
</evidence>
<evidence type="ECO:0000256" key="11">
    <source>
        <dbReference type="ARBA" id="ARBA00029986"/>
    </source>
</evidence>
<evidence type="ECO:0000256" key="3">
    <source>
        <dbReference type="ARBA" id="ARBA00013194"/>
    </source>
</evidence>
<reference evidence="17" key="1">
    <citation type="submission" date="2016-10" db="EMBL/GenBank/DDBJ databases">
        <authorList>
            <person name="Varghese N."/>
            <person name="Submissions S."/>
        </authorList>
    </citation>
    <scope>NUCLEOTIDE SEQUENCE [LARGE SCALE GENOMIC DNA]</scope>
    <source>
        <strain evidence="17">DSM 1551</strain>
    </source>
</reference>
<sequence>MKIDNKKLENAIVELTVAFDVDEWKETQKKALNKLAKKVKIDGFRPGKAPIAMVKARVSKGSILEEATDMILQANFVKILNDAKVEPLAQPALNINKVSEEELEVRILVPVKPEVELGEYKGLEVKKTRVTVTKKEIEEQLTNYQSQFAELSVKEDGNVADGDTAVIDFEGFIDGVAFEGGKGENYPLEIGSGSFVSGFEEQLVGMGVDKEEEIKITFPKDYGAVDLAGKEAVFKVTVHEIKEKHLPEIDDELAKDVNIDGVETLDQLKDHIKANIKNRKENENEQKFMDDIYDALIANSKVETSEALLKEEQEMLLKEIEQNLQRQGLNFEVYEQFTGKNKDAIKEDVKPQAEKRVKINAILAAIIEEEKLVVSDEELETELQTIADYYKKELAEVKKIFEGNMSRIENDLLTRKAIELVKDNLKK</sequence>